<dbReference type="PANTHER" id="PTHR43133:SF46">
    <property type="entry name" value="RNA POLYMERASE SIGMA-70 FACTOR ECF SUBFAMILY"/>
    <property type="match status" value="1"/>
</dbReference>
<dbReference type="InterPro" id="IPR013324">
    <property type="entry name" value="RNA_pol_sigma_r3/r4-like"/>
</dbReference>
<evidence type="ECO:0000256" key="3">
    <source>
        <dbReference type="ARBA" id="ARBA00023082"/>
    </source>
</evidence>
<organism evidence="7 8">
    <name type="scientific">Mucilaginibacter terrae</name>
    <dbReference type="NCBI Taxonomy" id="1955052"/>
    <lineage>
        <taxon>Bacteria</taxon>
        <taxon>Pseudomonadati</taxon>
        <taxon>Bacteroidota</taxon>
        <taxon>Sphingobacteriia</taxon>
        <taxon>Sphingobacteriales</taxon>
        <taxon>Sphingobacteriaceae</taxon>
        <taxon>Mucilaginibacter</taxon>
    </lineage>
</organism>
<dbReference type="Proteomes" id="UP001258315">
    <property type="component" value="Unassembled WGS sequence"/>
</dbReference>
<protein>
    <submittedName>
        <fullName evidence="7">RNA polymerase sigma factor (Sigma-70 family)</fullName>
    </submittedName>
</protein>
<dbReference type="InterPro" id="IPR036388">
    <property type="entry name" value="WH-like_DNA-bd_sf"/>
</dbReference>
<evidence type="ECO:0000313" key="7">
    <source>
        <dbReference type="EMBL" id="MDT3404127.1"/>
    </source>
</evidence>
<gene>
    <name evidence="7" type="ORF">QE417_003199</name>
</gene>
<dbReference type="NCBIfam" id="TIGR02937">
    <property type="entry name" value="sigma70-ECF"/>
    <property type="match status" value="1"/>
</dbReference>
<keyword evidence="4" id="KW-0804">Transcription</keyword>
<dbReference type="Gene3D" id="1.10.10.10">
    <property type="entry name" value="Winged helix-like DNA-binding domain superfamily/Winged helix DNA-binding domain"/>
    <property type="match status" value="1"/>
</dbReference>
<comment type="caution">
    <text evidence="7">The sequence shown here is derived from an EMBL/GenBank/DDBJ whole genome shotgun (WGS) entry which is preliminary data.</text>
</comment>
<evidence type="ECO:0000256" key="4">
    <source>
        <dbReference type="ARBA" id="ARBA00023163"/>
    </source>
</evidence>
<dbReference type="EMBL" id="JAVLVU010000001">
    <property type="protein sequence ID" value="MDT3404127.1"/>
    <property type="molecule type" value="Genomic_DNA"/>
</dbReference>
<evidence type="ECO:0000259" key="5">
    <source>
        <dbReference type="Pfam" id="PF04542"/>
    </source>
</evidence>
<dbReference type="SUPFAM" id="SSF88946">
    <property type="entry name" value="Sigma2 domain of RNA polymerase sigma factors"/>
    <property type="match status" value="1"/>
</dbReference>
<feature type="domain" description="RNA polymerase sigma-70 region 2" evidence="5">
    <location>
        <begin position="26"/>
        <end position="94"/>
    </location>
</feature>
<evidence type="ECO:0000313" key="8">
    <source>
        <dbReference type="Proteomes" id="UP001258315"/>
    </source>
</evidence>
<accession>A0ABU3GWH9</accession>
<feature type="domain" description="RNA polymerase sigma factor 70 region 4 type 2" evidence="6">
    <location>
        <begin position="126"/>
        <end position="173"/>
    </location>
</feature>
<keyword evidence="2" id="KW-0805">Transcription regulation</keyword>
<name>A0ABU3GWH9_9SPHI</name>
<dbReference type="InterPro" id="IPR013325">
    <property type="entry name" value="RNA_pol_sigma_r2"/>
</dbReference>
<proteinExistence type="inferred from homology"/>
<evidence type="ECO:0000256" key="2">
    <source>
        <dbReference type="ARBA" id="ARBA00023015"/>
    </source>
</evidence>
<dbReference type="PANTHER" id="PTHR43133">
    <property type="entry name" value="RNA POLYMERASE ECF-TYPE SIGMA FACTO"/>
    <property type="match status" value="1"/>
</dbReference>
<keyword evidence="8" id="KW-1185">Reference proteome</keyword>
<evidence type="ECO:0000256" key="1">
    <source>
        <dbReference type="ARBA" id="ARBA00010641"/>
    </source>
</evidence>
<dbReference type="Gene3D" id="1.10.1740.10">
    <property type="match status" value="1"/>
</dbReference>
<dbReference type="InterPro" id="IPR014284">
    <property type="entry name" value="RNA_pol_sigma-70_dom"/>
</dbReference>
<dbReference type="InterPro" id="IPR039425">
    <property type="entry name" value="RNA_pol_sigma-70-like"/>
</dbReference>
<comment type="similarity">
    <text evidence="1">Belongs to the sigma-70 factor family. ECF subfamily.</text>
</comment>
<dbReference type="SUPFAM" id="SSF88659">
    <property type="entry name" value="Sigma3 and sigma4 domains of RNA polymerase sigma factors"/>
    <property type="match status" value="1"/>
</dbReference>
<dbReference type="InterPro" id="IPR007627">
    <property type="entry name" value="RNA_pol_sigma70_r2"/>
</dbReference>
<reference evidence="8" key="1">
    <citation type="submission" date="2023-07" db="EMBL/GenBank/DDBJ databases">
        <title>Functional and genomic diversity of the sorghum phyllosphere microbiome.</title>
        <authorList>
            <person name="Shade A."/>
        </authorList>
    </citation>
    <scope>NUCLEOTIDE SEQUENCE [LARGE SCALE GENOMIC DNA]</scope>
    <source>
        <strain evidence="8">SORGH_AS_0422</strain>
    </source>
</reference>
<dbReference type="Pfam" id="PF04542">
    <property type="entry name" value="Sigma70_r2"/>
    <property type="match status" value="1"/>
</dbReference>
<dbReference type="RefSeq" id="WP_311951465.1">
    <property type="nucleotide sequence ID" value="NZ_JAVLVU010000001.1"/>
</dbReference>
<dbReference type="Pfam" id="PF08281">
    <property type="entry name" value="Sigma70_r4_2"/>
    <property type="match status" value="1"/>
</dbReference>
<dbReference type="InterPro" id="IPR013249">
    <property type="entry name" value="RNA_pol_sigma70_r4_t2"/>
</dbReference>
<sequence length="194" mass="22034">MSLFTKKLPAVIKGCKANKRPDQEALYKLFYTDMLRLCYRYLKSDELAQEALNAGFLKVFQNIGGFNEQKGEPGAWIHAIMVNTCIDLGRKEARFNEITSTDELGDEAFVAPEVLDKLYVEDLLIAIRTLPAATQLVFNLSVLDGYAHHEIAEQLHITESTSRWHLSEAKKQLRTLLQPKQTKVTPTENPRKAQ</sequence>
<keyword evidence="3" id="KW-0731">Sigma factor</keyword>
<evidence type="ECO:0000259" key="6">
    <source>
        <dbReference type="Pfam" id="PF08281"/>
    </source>
</evidence>